<keyword evidence="1" id="KW-0732">Signal</keyword>
<dbReference type="EMBL" id="GEDV01011894">
    <property type="protein sequence ID" value="JAP76663.1"/>
    <property type="molecule type" value="Transcribed_RNA"/>
</dbReference>
<name>A0A131YBD1_RHIAP</name>
<accession>A0A131YBD1</accession>
<feature type="signal peptide" evidence="1">
    <location>
        <begin position="1"/>
        <end position="23"/>
    </location>
</feature>
<evidence type="ECO:0000313" key="2">
    <source>
        <dbReference type="EMBL" id="JAP76663.1"/>
    </source>
</evidence>
<organism evidence="2">
    <name type="scientific">Rhipicephalus appendiculatus</name>
    <name type="common">Brown ear tick</name>
    <dbReference type="NCBI Taxonomy" id="34631"/>
    <lineage>
        <taxon>Eukaryota</taxon>
        <taxon>Metazoa</taxon>
        <taxon>Ecdysozoa</taxon>
        <taxon>Arthropoda</taxon>
        <taxon>Chelicerata</taxon>
        <taxon>Arachnida</taxon>
        <taxon>Acari</taxon>
        <taxon>Parasitiformes</taxon>
        <taxon>Ixodida</taxon>
        <taxon>Ixodoidea</taxon>
        <taxon>Ixodidae</taxon>
        <taxon>Rhipicephalinae</taxon>
        <taxon>Rhipicephalus</taxon>
        <taxon>Rhipicephalus</taxon>
    </lineage>
</organism>
<evidence type="ECO:0008006" key="3">
    <source>
        <dbReference type="Google" id="ProtNLM"/>
    </source>
</evidence>
<proteinExistence type="predicted"/>
<dbReference type="AlphaFoldDB" id="A0A131YBD1"/>
<sequence>MLKENVPFILSLLLFLSYHKVLERHVVREVSVHCTEKFFYCFEQYYSSDLLNSTSMFYSCCECGIYFIFTVPQRYKATC</sequence>
<protein>
    <recommendedName>
        <fullName evidence="3">Secreted protein</fullName>
    </recommendedName>
</protein>
<feature type="chain" id="PRO_5007284562" description="Secreted protein" evidence="1">
    <location>
        <begin position="24"/>
        <end position="79"/>
    </location>
</feature>
<reference evidence="2" key="1">
    <citation type="journal article" date="2016" name="Ticks Tick Borne Dis.">
        <title>De novo assembly and annotation of the salivary gland transcriptome of Rhipicephalus appendiculatus male and female ticks during blood feeding.</title>
        <authorList>
            <person name="de Castro M.H."/>
            <person name="de Klerk D."/>
            <person name="Pienaar R."/>
            <person name="Latif A.A."/>
            <person name="Rees D.J."/>
            <person name="Mans B.J."/>
        </authorList>
    </citation>
    <scope>NUCLEOTIDE SEQUENCE</scope>
    <source>
        <tissue evidence="2">Salivary glands</tissue>
    </source>
</reference>
<evidence type="ECO:0000256" key="1">
    <source>
        <dbReference type="SAM" id="SignalP"/>
    </source>
</evidence>